<keyword evidence="3 5" id="KW-0808">Transferase</keyword>
<comment type="similarity">
    <text evidence="1">Belongs to the glycosyltransferase 2 family.</text>
</comment>
<dbReference type="SUPFAM" id="SSF53448">
    <property type="entry name" value="Nucleotide-diphospho-sugar transferases"/>
    <property type="match status" value="1"/>
</dbReference>
<evidence type="ECO:0000256" key="3">
    <source>
        <dbReference type="ARBA" id="ARBA00022679"/>
    </source>
</evidence>
<protein>
    <submittedName>
        <fullName evidence="5">Glycosyl transferase family 2</fullName>
    </submittedName>
</protein>
<dbReference type="PANTHER" id="PTHR43179">
    <property type="entry name" value="RHAMNOSYLTRANSFERASE WBBL"/>
    <property type="match status" value="1"/>
</dbReference>
<evidence type="ECO:0000313" key="5">
    <source>
        <dbReference type="EMBL" id="KKS47441.1"/>
    </source>
</evidence>
<dbReference type="InterPro" id="IPR029044">
    <property type="entry name" value="Nucleotide-diphossugar_trans"/>
</dbReference>
<evidence type="ECO:0000256" key="1">
    <source>
        <dbReference type="ARBA" id="ARBA00006739"/>
    </source>
</evidence>
<dbReference type="EMBL" id="LCDD01000005">
    <property type="protein sequence ID" value="KKS47441.1"/>
    <property type="molecule type" value="Genomic_DNA"/>
</dbReference>
<comment type="caution">
    <text evidence="5">The sequence shown here is derived from an EMBL/GenBank/DDBJ whole genome shotgun (WGS) entry which is preliminary data.</text>
</comment>
<gene>
    <name evidence="5" type="ORF">UV09_C0005G0019</name>
</gene>
<sequence length="302" mass="33922">MPITLSAVIVNYNTSALLIETLTFLKKALADKSFAGSEIIVVDNGSSDNSVIEIKRNFVEVKLIRNKVNRGFAAGNNQGIKTSRGRFILLLNSDTRPTQDFLKGLLTELENDPDTGVAGPRLLNIDGSLQPSAGFLPSPLKVFSWLFFLDDLPFLWPVLKPYHLNDPAFYKRRRKVGWLSGACLLVKKEAIEKGGYLDEQIFMYGEEVEWCLRIKRAGFQIVFCPESVVFHHKGSSGAGKNSGIIEEFKSVIYLYRKYYPGFLPVLKLMLKSGALLRLLLFGIITRDAARYKLYVQAYRLAG</sequence>
<dbReference type="InterPro" id="IPR001173">
    <property type="entry name" value="Glyco_trans_2-like"/>
</dbReference>
<organism evidence="5 6">
    <name type="scientific">Candidatus Gottesmanbacteria bacterium GW2011_GWA2_42_18</name>
    <dbReference type="NCBI Taxonomy" id="1618442"/>
    <lineage>
        <taxon>Bacteria</taxon>
        <taxon>Candidatus Gottesmaniibacteriota</taxon>
    </lineage>
</organism>
<evidence type="ECO:0000313" key="6">
    <source>
        <dbReference type="Proteomes" id="UP000034320"/>
    </source>
</evidence>
<reference evidence="5 6" key="1">
    <citation type="journal article" date="2015" name="Nature">
        <title>rRNA introns, odd ribosomes, and small enigmatic genomes across a large radiation of phyla.</title>
        <authorList>
            <person name="Brown C.T."/>
            <person name="Hug L.A."/>
            <person name="Thomas B.C."/>
            <person name="Sharon I."/>
            <person name="Castelle C.J."/>
            <person name="Singh A."/>
            <person name="Wilkins M.J."/>
            <person name="Williams K.H."/>
            <person name="Banfield J.F."/>
        </authorList>
    </citation>
    <scope>NUCLEOTIDE SEQUENCE [LARGE SCALE GENOMIC DNA]</scope>
</reference>
<dbReference type="Proteomes" id="UP000034320">
    <property type="component" value="Unassembled WGS sequence"/>
</dbReference>
<dbReference type="CDD" id="cd04186">
    <property type="entry name" value="GT_2_like_c"/>
    <property type="match status" value="1"/>
</dbReference>
<keyword evidence="2" id="KW-0328">Glycosyltransferase</keyword>
<dbReference type="Pfam" id="PF00535">
    <property type="entry name" value="Glycos_transf_2"/>
    <property type="match status" value="1"/>
</dbReference>
<name>A0A0G1BMD4_9BACT</name>
<dbReference type="Gene3D" id="3.90.550.10">
    <property type="entry name" value="Spore Coat Polysaccharide Biosynthesis Protein SpsA, Chain A"/>
    <property type="match status" value="1"/>
</dbReference>
<proteinExistence type="inferred from homology"/>
<feature type="domain" description="Glycosyltransferase 2-like" evidence="4">
    <location>
        <begin position="6"/>
        <end position="129"/>
    </location>
</feature>
<evidence type="ECO:0000259" key="4">
    <source>
        <dbReference type="Pfam" id="PF00535"/>
    </source>
</evidence>
<accession>A0A0G1BMD4</accession>
<dbReference type="AlphaFoldDB" id="A0A0G1BMD4"/>
<dbReference type="PANTHER" id="PTHR43179:SF12">
    <property type="entry name" value="GALACTOFURANOSYLTRANSFERASE GLFT2"/>
    <property type="match status" value="1"/>
</dbReference>
<dbReference type="GO" id="GO:0016757">
    <property type="term" value="F:glycosyltransferase activity"/>
    <property type="evidence" value="ECO:0007669"/>
    <property type="project" value="UniProtKB-KW"/>
</dbReference>
<evidence type="ECO:0000256" key="2">
    <source>
        <dbReference type="ARBA" id="ARBA00022676"/>
    </source>
</evidence>